<reference evidence="2 3" key="1">
    <citation type="submission" date="2019-10" db="EMBL/GenBank/DDBJ databases">
        <title>Prolixibacter strains distinguished by the presence of nitrate reductase genes were adept at nitrate-dependent anaerobic corrosion of metallic iron and carbon steel.</title>
        <authorList>
            <person name="Iino T."/>
            <person name="Shono N."/>
            <person name="Ito K."/>
            <person name="Nakamura R."/>
            <person name="Sueoka K."/>
            <person name="Harayama S."/>
            <person name="Ohkuma M."/>
        </authorList>
    </citation>
    <scope>NUCLEOTIDE SEQUENCE [LARGE SCALE GENOMIC DNA]</scope>
    <source>
        <strain evidence="2 3">MIC1-1</strain>
    </source>
</reference>
<proteinExistence type="predicted"/>
<dbReference type="Pfam" id="PF13472">
    <property type="entry name" value="Lipase_GDSL_2"/>
    <property type="match status" value="1"/>
</dbReference>
<sequence length="230" mass="25718">MLFLSQSVSKRKFKSLDRMKKLIGLSVIGFLVVMSSCTKNVTRVVCVGDSITEGYGLAVQSKTGYPVVLDSILGPGYTVLNSGRSATTLRKKGDFPYWICKEFSNDFAFKPNIMVIMLGTNDTKPYNWNAGRYEKDYQALIDTFRTIPTHPQIYLCLPVPVFKTKWGINDSTLVNGVIPIVKKLAKTNRLPVIDLYHDMLNQGANFTDSIHPNEHAAKVMAGFIAKEIEK</sequence>
<evidence type="ECO:0000259" key="1">
    <source>
        <dbReference type="Pfam" id="PF13472"/>
    </source>
</evidence>
<gene>
    <name evidence="2" type="ORF">JCM18694_30900</name>
</gene>
<name>A0ABQ0ZPY5_9BACT</name>
<dbReference type="Gene3D" id="3.40.50.1110">
    <property type="entry name" value="SGNH hydrolase"/>
    <property type="match status" value="1"/>
</dbReference>
<dbReference type="PANTHER" id="PTHR30383:SF5">
    <property type="entry name" value="SGNH HYDROLASE-TYPE ESTERASE DOMAIN-CONTAINING PROTEIN"/>
    <property type="match status" value="1"/>
</dbReference>
<dbReference type="InterPro" id="IPR036514">
    <property type="entry name" value="SGNH_hydro_sf"/>
</dbReference>
<evidence type="ECO:0000313" key="2">
    <source>
        <dbReference type="EMBL" id="GET22844.1"/>
    </source>
</evidence>
<accession>A0ABQ0ZPY5</accession>
<dbReference type="EMBL" id="BLAU01000001">
    <property type="protein sequence ID" value="GET22844.1"/>
    <property type="molecule type" value="Genomic_DNA"/>
</dbReference>
<dbReference type="Proteomes" id="UP000396862">
    <property type="component" value="Unassembled WGS sequence"/>
</dbReference>
<dbReference type="PANTHER" id="PTHR30383">
    <property type="entry name" value="THIOESTERASE 1/PROTEASE 1/LYSOPHOSPHOLIPASE L1"/>
    <property type="match status" value="1"/>
</dbReference>
<dbReference type="InterPro" id="IPR013830">
    <property type="entry name" value="SGNH_hydro"/>
</dbReference>
<dbReference type="InterPro" id="IPR051532">
    <property type="entry name" value="Ester_Hydrolysis_Enzymes"/>
</dbReference>
<organism evidence="2 3">
    <name type="scientific">Prolixibacter denitrificans</name>
    <dbReference type="NCBI Taxonomy" id="1541063"/>
    <lineage>
        <taxon>Bacteria</taxon>
        <taxon>Pseudomonadati</taxon>
        <taxon>Bacteroidota</taxon>
        <taxon>Bacteroidia</taxon>
        <taxon>Marinilabiliales</taxon>
        <taxon>Prolixibacteraceae</taxon>
        <taxon>Prolixibacter</taxon>
    </lineage>
</organism>
<keyword evidence="3" id="KW-1185">Reference proteome</keyword>
<comment type="caution">
    <text evidence="2">The sequence shown here is derived from an EMBL/GenBank/DDBJ whole genome shotgun (WGS) entry which is preliminary data.</text>
</comment>
<protein>
    <recommendedName>
        <fullName evidence="1">SGNH hydrolase-type esterase domain-containing protein</fullName>
    </recommendedName>
</protein>
<evidence type="ECO:0000313" key="3">
    <source>
        <dbReference type="Proteomes" id="UP000396862"/>
    </source>
</evidence>
<feature type="domain" description="SGNH hydrolase-type esterase" evidence="1">
    <location>
        <begin position="46"/>
        <end position="215"/>
    </location>
</feature>
<dbReference type="SUPFAM" id="SSF52266">
    <property type="entry name" value="SGNH hydrolase"/>
    <property type="match status" value="1"/>
</dbReference>